<comment type="caution">
    <text evidence="5">The sequence shown here is derived from an EMBL/GenBank/DDBJ whole genome shotgun (WGS) entry which is preliminary data.</text>
</comment>
<protein>
    <submittedName>
        <fullName evidence="5">ESX secretion-associated protein EspG</fullName>
    </submittedName>
</protein>
<proteinExistence type="inferred from homology"/>
<dbReference type="RefSeq" id="WP_264067035.1">
    <property type="nucleotide sequence ID" value="NZ_JACKTY010000020.1"/>
</dbReference>
<evidence type="ECO:0000256" key="4">
    <source>
        <dbReference type="ARBA" id="ARBA00023186"/>
    </source>
</evidence>
<accession>A0ABT3C9Q1</accession>
<dbReference type="InterPro" id="IPR025734">
    <property type="entry name" value="EspG"/>
</dbReference>
<keyword evidence="4" id="KW-0143">Chaperone</keyword>
<evidence type="ECO:0000256" key="2">
    <source>
        <dbReference type="ARBA" id="ARBA00006411"/>
    </source>
</evidence>
<evidence type="ECO:0000256" key="3">
    <source>
        <dbReference type="ARBA" id="ARBA00022490"/>
    </source>
</evidence>
<comment type="similarity">
    <text evidence="2">Belongs to the EspG family.</text>
</comment>
<dbReference type="Proteomes" id="UP001526201">
    <property type="component" value="Unassembled WGS sequence"/>
</dbReference>
<evidence type="ECO:0000313" key="5">
    <source>
        <dbReference type="EMBL" id="MCV7226207.1"/>
    </source>
</evidence>
<reference evidence="5 6" key="1">
    <citation type="journal article" date="2022" name="BMC Genomics">
        <title>Comparative genome analysis of mycobacteria focusing on tRNA and non-coding RNA.</title>
        <authorList>
            <person name="Behra P.R.K."/>
            <person name="Pettersson B.M.F."/>
            <person name="Ramesh M."/>
            <person name="Das S."/>
            <person name="Dasgupta S."/>
            <person name="Kirsebom L.A."/>
        </authorList>
    </citation>
    <scope>NUCLEOTIDE SEQUENCE [LARGE SCALE GENOMIC DNA]</scope>
    <source>
        <strain evidence="5 6">DSM 44078</strain>
    </source>
</reference>
<gene>
    <name evidence="5" type="ORF">H7J73_09200</name>
</gene>
<comment type="subcellular location">
    <subcellularLocation>
        <location evidence="1">Cytoplasm</location>
    </subcellularLocation>
</comment>
<organism evidence="5 6">
    <name type="scientific">Mycolicibacterium komossense</name>
    <dbReference type="NCBI Taxonomy" id="1779"/>
    <lineage>
        <taxon>Bacteria</taxon>
        <taxon>Bacillati</taxon>
        <taxon>Actinomycetota</taxon>
        <taxon>Actinomycetes</taxon>
        <taxon>Mycobacteriales</taxon>
        <taxon>Mycobacteriaceae</taxon>
        <taxon>Mycolicibacterium</taxon>
    </lineage>
</organism>
<sequence>MLTTTLDGLWALQVLTGIEVLAPELGLRPVLPSVESKQSALDHPVAAELLEAGVIDEHGDVDPAVVEWLTVLSRRDVALYMQARTPAGGAVPAMVTLARFAQWWVTLERTDYLVRLSGAGTASAESAASQVITSQVDRLCGTSKPAPLKPVTIPVDKLLESVRDKDSLRKFLMSSVQLDPDQMQLLMLAADPEQSAQASIVALQTGVNTGGPARVHLEKSVVTIIDTPEGRLVAEHVPQQGKAWMIMSPGSPSNIATAVNQMVRRLPAQQDWFSHRKVV</sequence>
<evidence type="ECO:0000313" key="6">
    <source>
        <dbReference type="Proteomes" id="UP001526201"/>
    </source>
</evidence>
<dbReference type="EMBL" id="JACKTY010000020">
    <property type="protein sequence ID" value="MCV7226207.1"/>
    <property type="molecule type" value="Genomic_DNA"/>
</dbReference>
<keyword evidence="3" id="KW-0963">Cytoplasm</keyword>
<evidence type="ECO:0000256" key="1">
    <source>
        <dbReference type="ARBA" id="ARBA00004496"/>
    </source>
</evidence>
<dbReference type="Pfam" id="PF14011">
    <property type="entry name" value="ESX-1_EspG"/>
    <property type="match status" value="1"/>
</dbReference>
<keyword evidence="6" id="KW-1185">Reference proteome</keyword>
<name>A0ABT3C9Q1_9MYCO</name>